<dbReference type="GO" id="GO:0008270">
    <property type="term" value="F:zinc ion binding"/>
    <property type="evidence" value="ECO:0007669"/>
    <property type="project" value="UniProtKB-KW"/>
</dbReference>
<evidence type="ECO:0000256" key="2">
    <source>
        <dbReference type="ARBA" id="ARBA00005816"/>
    </source>
</evidence>
<dbReference type="GO" id="GO:0000785">
    <property type="term" value="C:chromatin"/>
    <property type="evidence" value="ECO:0007669"/>
    <property type="project" value="TreeGrafter"/>
</dbReference>
<evidence type="ECO:0000256" key="3">
    <source>
        <dbReference type="ARBA" id="ARBA00022679"/>
    </source>
</evidence>
<evidence type="ECO:0000256" key="8">
    <source>
        <dbReference type="ARBA" id="ARBA00023306"/>
    </source>
</evidence>
<dbReference type="Pfam" id="PF13878">
    <property type="entry name" value="zf-C2H2_3"/>
    <property type="match status" value="1"/>
</dbReference>
<keyword evidence="5" id="KW-0863">Zinc-finger</keyword>
<dbReference type="InterPro" id="IPR016181">
    <property type="entry name" value="Acyl_CoA_acyltransferase"/>
</dbReference>
<dbReference type="InterPro" id="IPR028005">
    <property type="entry name" value="AcTrfase_ESCO_Znf_dom"/>
</dbReference>
<dbReference type="Pfam" id="PF13880">
    <property type="entry name" value="Acetyltransf_13"/>
    <property type="match status" value="1"/>
</dbReference>
<dbReference type="WBParaSite" id="HDID_0000941201-mRNA-1">
    <property type="protein sequence ID" value="HDID_0000941201-mRNA-1"/>
    <property type="gene ID" value="HDID_0000941201"/>
</dbReference>
<keyword evidence="15" id="KW-1185">Reference proteome</keyword>
<keyword evidence="6" id="KW-0862">Zinc</keyword>
<dbReference type="GO" id="GO:0005634">
    <property type="term" value="C:nucleus"/>
    <property type="evidence" value="ECO:0007669"/>
    <property type="project" value="UniProtKB-SubCell"/>
</dbReference>
<accession>A0A0R3SV39</accession>
<keyword evidence="3" id="KW-0808">Transferase</keyword>
<dbReference type="InterPro" id="IPR028009">
    <property type="entry name" value="ESCO_Acetyltransf_dom"/>
</dbReference>
<dbReference type="AlphaFoldDB" id="A0A0R3SV39"/>
<evidence type="ECO:0000259" key="11">
    <source>
        <dbReference type="Pfam" id="PF13880"/>
    </source>
</evidence>
<evidence type="ECO:0000313" key="16">
    <source>
        <dbReference type="WBParaSite" id="HDID_0000941201-mRNA-1"/>
    </source>
</evidence>
<reference evidence="12 14" key="2">
    <citation type="submission" date="2018-11" db="EMBL/GenBank/DDBJ databases">
        <authorList>
            <consortium name="Pathogen Informatics"/>
        </authorList>
    </citation>
    <scope>NUCLEOTIDE SEQUENCE [LARGE SCALE GENOMIC DNA]</scope>
</reference>
<comment type="subcellular location">
    <subcellularLocation>
        <location evidence="1">Nucleus</location>
    </subcellularLocation>
</comment>
<comment type="similarity">
    <text evidence="2">Belongs to the acetyltransferase family. ECO subfamily.</text>
</comment>
<evidence type="ECO:0000256" key="6">
    <source>
        <dbReference type="ARBA" id="ARBA00022833"/>
    </source>
</evidence>
<evidence type="ECO:0000256" key="1">
    <source>
        <dbReference type="ARBA" id="ARBA00004123"/>
    </source>
</evidence>
<evidence type="ECO:0000259" key="10">
    <source>
        <dbReference type="Pfam" id="PF13878"/>
    </source>
</evidence>
<dbReference type="OrthoDB" id="428854at2759"/>
<sequence>MTFRLKRLRRITKALTANQMVLDFGQKNFGPIKCKECSMVYVAGDVEDLKSHKRYHSEFLSQEIKVPRGLKSEIHEDYFSGDQIVEISLSDKCNRQFFSKFSALMNQDLGHDRPISAAEQEFITLPPYCRIFIYIKGLKKIAVGCCIAEDLTVDSVIKRGYQLRRLVGGRKSLISWRVQNSSSDHALATSADIDVPISTQNTSDVISLPLCGVRRLWVSSRYRRKGYATTLVDCIVKHLFYLSEKTRSQVAFAEPTAAGAEFAVKYVGREDFIIY</sequence>
<keyword evidence="7" id="KW-0539">Nucleus</keyword>
<proteinExistence type="inferred from homology"/>
<dbReference type="SUPFAM" id="SSF55729">
    <property type="entry name" value="Acyl-CoA N-acyltransferases (Nat)"/>
    <property type="match status" value="1"/>
</dbReference>
<dbReference type="EMBL" id="CABIJS010000443">
    <property type="protein sequence ID" value="VUZ51369.1"/>
    <property type="molecule type" value="Genomic_DNA"/>
</dbReference>
<evidence type="ECO:0000313" key="13">
    <source>
        <dbReference type="EMBL" id="VUZ51369.1"/>
    </source>
</evidence>
<keyword evidence="4" id="KW-0479">Metal-binding</keyword>
<name>A0A0R3SV39_HYMDI</name>
<dbReference type="Proteomes" id="UP000274504">
    <property type="component" value="Unassembled WGS sequence"/>
</dbReference>
<organism evidence="16">
    <name type="scientific">Hymenolepis diminuta</name>
    <name type="common">Rat tapeworm</name>
    <dbReference type="NCBI Taxonomy" id="6216"/>
    <lineage>
        <taxon>Eukaryota</taxon>
        <taxon>Metazoa</taxon>
        <taxon>Spiralia</taxon>
        <taxon>Lophotrochozoa</taxon>
        <taxon>Platyhelminthes</taxon>
        <taxon>Cestoda</taxon>
        <taxon>Eucestoda</taxon>
        <taxon>Cyclophyllidea</taxon>
        <taxon>Hymenolepididae</taxon>
        <taxon>Hymenolepis</taxon>
    </lineage>
</organism>
<evidence type="ECO:0000256" key="7">
    <source>
        <dbReference type="ARBA" id="ARBA00023242"/>
    </source>
</evidence>
<evidence type="ECO:0000313" key="14">
    <source>
        <dbReference type="Proteomes" id="UP000274504"/>
    </source>
</evidence>
<dbReference type="PANTHER" id="PTHR45884">
    <property type="entry name" value="N-ACETYLTRANSFERASE ECO"/>
    <property type="match status" value="1"/>
</dbReference>
<dbReference type="Proteomes" id="UP000321570">
    <property type="component" value="Unassembled WGS sequence"/>
</dbReference>
<dbReference type="GO" id="GO:0061733">
    <property type="term" value="F:protein-lysine-acetyltransferase activity"/>
    <property type="evidence" value="ECO:0007669"/>
    <property type="project" value="TreeGrafter"/>
</dbReference>
<dbReference type="EMBL" id="UYSG01011284">
    <property type="protein sequence ID" value="VDL61728.1"/>
    <property type="molecule type" value="Genomic_DNA"/>
</dbReference>
<evidence type="ECO:0000313" key="15">
    <source>
        <dbReference type="Proteomes" id="UP000321570"/>
    </source>
</evidence>
<evidence type="ECO:0000256" key="4">
    <source>
        <dbReference type="ARBA" id="ARBA00022723"/>
    </source>
</evidence>
<gene>
    <name evidence="12" type="ORF">HDID_LOCUS9410</name>
    <name evidence="13" type="ORF">WMSIL1_LOCUS10063</name>
</gene>
<dbReference type="PANTHER" id="PTHR45884:SF2">
    <property type="entry name" value="N-ACETYLTRANSFERASE ECO"/>
    <property type="match status" value="1"/>
</dbReference>
<reference evidence="13 15" key="3">
    <citation type="submission" date="2019-07" db="EMBL/GenBank/DDBJ databases">
        <authorList>
            <person name="Jastrzebski P J."/>
            <person name="Paukszto L."/>
            <person name="Jastrzebski P J."/>
        </authorList>
    </citation>
    <scope>NUCLEOTIDE SEQUENCE [LARGE SCALE GENOMIC DNA]</scope>
    <source>
        <strain evidence="13 15">WMS-il1</strain>
    </source>
</reference>
<dbReference type="STRING" id="6216.A0A0R3SV39"/>
<feature type="domain" description="N-acetyltransferase ESCO zinc-finger" evidence="10">
    <location>
        <begin position="19"/>
        <end position="57"/>
    </location>
</feature>
<evidence type="ECO:0000256" key="5">
    <source>
        <dbReference type="ARBA" id="ARBA00022771"/>
    </source>
</evidence>
<keyword evidence="9" id="KW-0012">Acyltransferase</keyword>
<keyword evidence="8" id="KW-0131">Cell cycle</keyword>
<dbReference type="GO" id="GO:0007064">
    <property type="term" value="P:mitotic sister chromatid cohesion"/>
    <property type="evidence" value="ECO:0007669"/>
    <property type="project" value="TreeGrafter"/>
</dbReference>
<reference evidence="16" key="1">
    <citation type="submission" date="2017-02" db="UniProtKB">
        <authorList>
            <consortium name="WormBaseParasite"/>
        </authorList>
    </citation>
    <scope>IDENTIFICATION</scope>
</reference>
<feature type="domain" description="N-acetyltransferase ESCO acetyl-transferase" evidence="11">
    <location>
        <begin position="210"/>
        <end position="275"/>
    </location>
</feature>
<evidence type="ECO:0000256" key="9">
    <source>
        <dbReference type="ARBA" id="ARBA00023315"/>
    </source>
</evidence>
<evidence type="ECO:0000313" key="12">
    <source>
        <dbReference type="EMBL" id="VDL61728.1"/>
    </source>
</evidence>
<protein>
    <submittedName>
        <fullName evidence="16">N-acetyltransferase ESCO1</fullName>
    </submittedName>
</protein>